<protein>
    <submittedName>
        <fullName evidence="1">Uncharacterized protein</fullName>
    </submittedName>
</protein>
<accession>A0A5U2F5Z1</accession>
<dbReference type="AlphaFoldDB" id="A0A5U2F5Z1"/>
<organism evidence="1">
    <name type="scientific">Salmonella enterica</name>
    <name type="common">Salmonella choleraesuis</name>
    <dbReference type="NCBI Taxonomy" id="28901"/>
    <lineage>
        <taxon>Bacteria</taxon>
        <taxon>Pseudomonadati</taxon>
        <taxon>Pseudomonadota</taxon>
        <taxon>Gammaproteobacteria</taxon>
        <taxon>Enterobacterales</taxon>
        <taxon>Enterobacteriaceae</taxon>
        <taxon>Salmonella</taxon>
    </lineage>
</organism>
<name>A0A5U2F5Z1_SALER</name>
<sequence>MKCNSLMLQTLHYAKWSDLVLPEELNSWVDKGFVKQKNCVFLAALFDSYPNDSCLFDKTGVECFVNSFHIDDSVAERYLDYSCLFCNAILNKWQQEGNTEKLNMIVSMDEFGAVIKCHVKRQGENWLSDNLEKYEDAILVTSDIIKL</sequence>
<comment type="caution">
    <text evidence="1">The sequence shown here is derived from an EMBL/GenBank/DDBJ whole genome shotgun (WGS) entry which is preliminary data.</text>
</comment>
<gene>
    <name evidence="1" type="ORF">HX37_25590</name>
</gene>
<evidence type="ECO:0000313" key="1">
    <source>
        <dbReference type="EMBL" id="EBP0014018.1"/>
    </source>
</evidence>
<reference evidence="1" key="1">
    <citation type="submission" date="2018-07" db="EMBL/GenBank/DDBJ databases">
        <authorList>
            <consortium name="GenomeTrakr network: Whole genome sequencing for foodborne pathogen traceback"/>
        </authorList>
    </citation>
    <scope>NUCLEOTIDE SEQUENCE</scope>
    <source>
        <strain evidence="1">CFSAN018538</strain>
    </source>
</reference>
<proteinExistence type="predicted"/>
<dbReference type="EMBL" id="AAGKHU010000206">
    <property type="protein sequence ID" value="EBP0014018.1"/>
    <property type="molecule type" value="Genomic_DNA"/>
</dbReference>